<evidence type="ECO:0000313" key="2">
    <source>
        <dbReference type="EMBL" id="RLJ36207.1"/>
    </source>
</evidence>
<evidence type="ECO:0000256" key="1">
    <source>
        <dbReference type="ARBA" id="ARBA00022679"/>
    </source>
</evidence>
<dbReference type="Gene3D" id="3.40.50.2000">
    <property type="entry name" value="Glycogen Phosphorylase B"/>
    <property type="match status" value="1"/>
</dbReference>
<gene>
    <name evidence="2" type="ORF">BCF46_3897</name>
</gene>
<organism evidence="2 3">
    <name type="scientific">Litoreibacter meonggei</name>
    <dbReference type="NCBI Taxonomy" id="1049199"/>
    <lineage>
        <taxon>Bacteria</taxon>
        <taxon>Pseudomonadati</taxon>
        <taxon>Pseudomonadota</taxon>
        <taxon>Alphaproteobacteria</taxon>
        <taxon>Rhodobacterales</taxon>
        <taxon>Roseobacteraceae</taxon>
        <taxon>Litoreibacter</taxon>
    </lineage>
</organism>
<protein>
    <submittedName>
        <fullName evidence="2">Glycosyltransferase involved in cell wall biosynthesis</fullName>
    </submittedName>
</protein>
<comment type="caution">
    <text evidence="2">The sequence shown here is derived from an EMBL/GenBank/DDBJ whole genome shotgun (WGS) entry which is preliminary data.</text>
</comment>
<sequence length="337" mass="37295">MAIYARKLVEQGHDITVISQPAPHHPRWRLALRRLLGRPPLRVFKPSPLLDFLGANHIILDRCRPVTNSDVPEGDAIIATWWETAEWVAGLSASKGVKAYLIQGYEVFGTQPRNRVAATYALPLHKFAVSSFVRDALMTRHGCKEVELLPNSVDLEQFNAPVRARGTPFTVGFLYTANPIKDVGLAISALEQVRHSLPDIEAMAFGARAPKDDLPLPDWVTYHLDPPQDRIAALYSNCDLWLFTSKEEGFGLPLLEAMACRTPVLATRAGAAPDLIDGTNGVLLDSDADAFAAEIIRMAQLSDLQWKTCSDTAYKTAHSYSWDDAAKRLARRLSEIS</sequence>
<dbReference type="CDD" id="cd03801">
    <property type="entry name" value="GT4_PimA-like"/>
    <property type="match status" value="1"/>
</dbReference>
<dbReference type="PANTHER" id="PTHR46401:SF2">
    <property type="entry name" value="GLYCOSYLTRANSFERASE WBBK-RELATED"/>
    <property type="match status" value="1"/>
</dbReference>
<dbReference type="Pfam" id="PF13692">
    <property type="entry name" value="Glyco_trans_1_4"/>
    <property type="match status" value="1"/>
</dbReference>
<evidence type="ECO:0000313" key="3">
    <source>
        <dbReference type="Proteomes" id="UP000269157"/>
    </source>
</evidence>
<dbReference type="SUPFAM" id="SSF53756">
    <property type="entry name" value="UDP-Glycosyltransferase/glycogen phosphorylase"/>
    <property type="match status" value="1"/>
</dbReference>
<name>A0A497V1Y0_9RHOB</name>
<keyword evidence="1 2" id="KW-0808">Transferase</keyword>
<dbReference type="GO" id="GO:0009103">
    <property type="term" value="P:lipopolysaccharide biosynthetic process"/>
    <property type="evidence" value="ECO:0007669"/>
    <property type="project" value="TreeGrafter"/>
</dbReference>
<dbReference type="PANTHER" id="PTHR46401">
    <property type="entry name" value="GLYCOSYLTRANSFERASE WBBK-RELATED"/>
    <property type="match status" value="1"/>
</dbReference>
<dbReference type="Gene3D" id="3.40.50.11090">
    <property type="match status" value="1"/>
</dbReference>
<dbReference type="EMBL" id="RCCE01000010">
    <property type="protein sequence ID" value="RLJ36207.1"/>
    <property type="molecule type" value="Genomic_DNA"/>
</dbReference>
<dbReference type="GO" id="GO:0016757">
    <property type="term" value="F:glycosyltransferase activity"/>
    <property type="evidence" value="ECO:0007669"/>
    <property type="project" value="TreeGrafter"/>
</dbReference>
<accession>A0A497V1Y0</accession>
<proteinExistence type="predicted"/>
<keyword evidence="3" id="KW-1185">Reference proteome</keyword>
<dbReference type="Proteomes" id="UP000269157">
    <property type="component" value="Unassembled WGS sequence"/>
</dbReference>
<reference evidence="2 3" key="1">
    <citation type="submission" date="2018-10" db="EMBL/GenBank/DDBJ databases">
        <title>Genomic Encyclopedia of Archaeal and Bacterial Type Strains, Phase II (KMG-II): from individual species to whole genera.</title>
        <authorList>
            <person name="Goeker M."/>
        </authorList>
    </citation>
    <scope>NUCLEOTIDE SEQUENCE [LARGE SCALE GENOMIC DNA]</scope>
    <source>
        <strain evidence="2 3">DSM 29466</strain>
    </source>
</reference>
<dbReference type="AlphaFoldDB" id="A0A497V1Y0"/>